<comment type="caution">
    <text evidence="1">The sequence shown here is derived from an EMBL/GenBank/DDBJ whole genome shotgun (WGS) entry which is preliminary data.</text>
</comment>
<dbReference type="EMBL" id="BGZK01000848">
    <property type="protein sequence ID" value="GBP62738.1"/>
    <property type="molecule type" value="Genomic_DNA"/>
</dbReference>
<protein>
    <submittedName>
        <fullName evidence="1">Uncharacterized protein</fullName>
    </submittedName>
</protein>
<sequence>MRRQLSFRRVAGVCDVPADKRGRLPTSRCAAGSHFESVTLNVTMITEREGAECLASLSTMIGLPRARELVHSLQMYCKLLTRSSFPHLSAVYMMLPDYYKTESHSLLIETANSKYPRFGTNAA</sequence>
<accession>A0A4C1XH38</accession>
<name>A0A4C1XH38_EUMVA</name>
<dbReference type="AlphaFoldDB" id="A0A4C1XH38"/>
<dbReference type="Proteomes" id="UP000299102">
    <property type="component" value="Unassembled WGS sequence"/>
</dbReference>
<gene>
    <name evidence="1" type="ORF">EVAR_56256_1</name>
</gene>
<evidence type="ECO:0000313" key="2">
    <source>
        <dbReference type="Proteomes" id="UP000299102"/>
    </source>
</evidence>
<reference evidence="1 2" key="1">
    <citation type="journal article" date="2019" name="Commun. Biol.">
        <title>The bagworm genome reveals a unique fibroin gene that provides high tensile strength.</title>
        <authorList>
            <person name="Kono N."/>
            <person name="Nakamura H."/>
            <person name="Ohtoshi R."/>
            <person name="Tomita M."/>
            <person name="Numata K."/>
            <person name="Arakawa K."/>
        </authorList>
    </citation>
    <scope>NUCLEOTIDE SEQUENCE [LARGE SCALE GENOMIC DNA]</scope>
</reference>
<proteinExistence type="predicted"/>
<keyword evidence="2" id="KW-1185">Reference proteome</keyword>
<evidence type="ECO:0000313" key="1">
    <source>
        <dbReference type="EMBL" id="GBP62738.1"/>
    </source>
</evidence>
<organism evidence="1 2">
    <name type="scientific">Eumeta variegata</name>
    <name type="common">Bagworm moth</name>
    <name type="synonym">Eumeta japonica</name>
    <dbReference type="NCBI Taxonomy" id="151549"/>
    <lineage>
        <taxon>Eukaryota</taxon>
        <taxon>Metazoa</taxon>
        <taxon>Ecdysozoa</taxon>
        <taxon>Arthropoda</taxon>
        <taxon>Hexapoda</taxon>
        <taxon>Insecta</taxon>
        <taxon>Pterygota</taxon>
        <taxon>Neoptera</taxon>
        <taxon>Endopterygota</taxon>
        <taxon>Lepidoptera</taxon>
        <taxon>Glossata</taxon>
        <taxon>Ditrysia</taxon>
        <taxon>Tineoidea</taxon>
        <taxon>Psychidae</taxon>
        <taxon>Oiketicinae</taxon>
        <taxon>Eumeta</taxon>
    </lineage>
</organism>